<dbReference type="PROSITE" id="PS50157">
    <property type="entry name" value="ZINC_FINGER_C2H2_2"/>
    <property type="match status" value="1"/>
</dbReference>
<dbReference type="InterPro" id="IPR000477">
    <property type="entry name" value="RT_dom"/>
</dbReference>
<comment type="caution">
    <text evidence="6">The sequence shown here is derived from an EMBL/GenBank/DDBJ whole genome shotgun (WGS) entry which is preliminary data.</text>
</comment>
<dbReference type="PROSITE" id="PS50878">
    <property type="entry name" value="RT_POL"/>
    <property type="match status" value="1"/>
</dbReference>
<dbReference type="Gene3D" id="3.30.70.270">
    <property type="match status" value="1"/>
</dbReference>
<keyword evidence="7" id="KW-1185">Reference proteome</keyword>
<dbReference type="EC" id="3.1.26.4" evidence="2"/>
<evidence type="ECO:0000256" key="3">
    <source>
        <dbReference type="PROSITE-ProRule" id="PRU00042"/>
    </source>
</evidence>
<evidence type="ECO:0000256" key="2">
    <source>
        <dbReference type="ARBA" id="ARBA00012180"/>
    </source>
</evidence>
<evidence type="ECO:0000313" key="6">
    <source>
        <dbReference type="EMBL" id="GLD73929.1"/>
    </source>
</evidence>
<keyword evidence="3" id="KW-0863">Zinc-finger</keyword>
<dbReference type="AlphaFoldDB" id="A0AAD3NL04"/>
<dbReference type="PROSITE" id="PS00028">
    <property type="entry name" value="ZINC_FINGER_C2H2_1"/>
    <property type="match status" value="1"/>
</dbReference>
<dbReference type="EMBL" id="BRZM01001892">
    <property type="protein sequence ID" value="GLD73929.1"/>
    <property type="molecule type" value="Genomic_DNA"/>
</dbReference>
<proteinExistence type="inferred from homology"/>
<protein>
    <recommendedName>
        <fullName evidence="2">ribonuclease H</fullName>
        <ecNumber evidence="2">3.1.26.4</ecNumber>
    </recommendedName>
</protein>
<dbReference type="InterPro" id="IPR043128">
    <property type="entry name" value="Rev_trsase/Diguanyl_cyclase"/>
</dbReference>
<dbReference type="CDD" id="cd01650">
    <property type="entry name" value="RT_nLTR_like"/>
    <property type="match status" value="1"/>
</dbReference>
<dbReference type="InterPro" id="IPR013087">
    <property type="entry name" value="Znf_C2H2_type"/>
</dbReference>
<dbReference type="InterPro" id="IPR043502">
    <property type="entry name" value="DNA/RNA_pol_sf"/>
</dbReference>
<evidence type="ECO:0000313" key="7">
    <source>
        <dbReference type="Proteomes" id="UP001279410"/>
    </source>
</evidence>
<feature type="domain" description="C2H2-type" evidence="4">
    <location>
        <begin position="101"/>
        <end position="125"/>
    </location>
</feature>
<keyword evidence="3" id="KW-0862">Zinc</keyword>
<dbReference type="SMART" id="SM00355">
    <property type="entry name" value="ZnF_C2H2"/>
    <property type="match status" value="2"/>
</dbReference>
<comment type="similarity">
    <text evidence="1">Belongs to the beta type-B retroviral polymerase family. HERV class-II K(HML-2) pol subfamily.</text>
</comment>
<accession>A0AAD3NL04</accession>
<dbReference type="Pfam" id="PF00078">
    <property type="entry name" value="RVT_1"/>
    <property type="match status" value="1"/>
</dbReference>
<evidence type="ECO:0000259" key="4">
    <source>
        <dbReference type="PROSITE" id="PS50157"/>
    </source>
</evidence>
<dbReference type="GO" id="GO:0004523">
    <property type="term" value="F:RNA-DNA hybrid ribonuclease activity"/>
    <property type="evidence" value="ECO:0007669"/>
    <property type="project" value="UniProtKB-EC"/>
</dbReference>
<gene>
    <name evidence="6" type="ORF">AKAME5_002525500</name>
</gene>
<dbReference type="GO" id="GO:0008270">
    <property type="term" value="F:zinc ion binding"/>
    <property type="evidence" value="ECO:0007669"/>
    <property type="project" value="UniProtKB-KW"/>
</dbReference>
<evidence type="ECO:0000256" key="1">
    <source>
        <dbReference type="ARBA" id="ARBA00010879"/>
    </source>
</evidence>
<dbReference type="PANTHER" id="PTHR19446">
    <property type="entry name" value="REVERSE TRANSCRIPTASES"/>
    <property type="match status" value="1"/>
</dbReference>
<keyword evidence="3" id="KW-0479">Metal-binding</keyword>
<dbReference type="SUPFAM" id="SSF56672">
    <property type="entry name" value="DNA/RNA polymerases"/>
    <property type="match status" value="1"/>
</dbReference>
<feature type="domain" description="Reverse transcriptase" evidence="5">
    <location>
        <begin position="409"/>
        <end position="688"/>
    </location>
</feature>
<evidence type="ECO:0000259" key="5">
    <source>
        <dbReference type="PROSITE" id="PS50878"/>
    </source>
</evidence>
<organism evidence="6 7">
    <name type="scientific">Lates japonicus</name>
    <name type="common">Japanese lates</name>
    <dbReference type="NCBI Taxonomy" id="270547"/>
    <lineage>
        <taxon>Eukaryota</taxon>
        <taxon>Metazoa</taxon>
        <taxon>Chordata</taxon>
        <taxon>Craniata</taxon>
        <taxon>Vertebrata</taxon>
        <taxon>Euteleostomi</taxon>
        <taxon>Actinopterygii</taxon>
        <taxon>Neopterygii</taxon>
        <taxon>Teleostei</taxon>
        <taxon>Neoteleostei</taxon>
        <taxon>Acanthomorphata</taxon>
        <taxon>Carangaria</taxon>
        <taxon>Carangaria incertae sedis</taxon>
        <taxon>Centropomidae</taxon>
        <taxon>Lates</taxon>
    </lineage>
</organism>
<dbReference type="Proteomes" id="UP001279410">
    <property type="component" value="Unassembled WGS sequence"/>
</dbReference>
<sequence>MMFLSANKTWRQNMSQGRLPKMVKAGLRVPWVSQSCRLCDVELGSLREARSHLIRTHRPWKVFYSCNRCAGTFAHLPSVIRHVPKCTPRQTTTTTDRGGHYRCDLCTKVFSSSRGYSTHRRSKHTAVYLRERQGSQLDQRNGSSRWSKEDLASLRQIVDECGNSPSLYARAASRFPTKTPRQLREKCRIIRAGARTMVVKSPTNQDTNRDLRELEMELPPQPPVAVLKESLEAQLAGWAGDEGLDPLHSSGREINRYVRKVIRLLRGQTPKVLGGRTKRCSPGNPRRLKRNKRFQFKILQTRYRKNRAALAGWILDSREKSECRIERVVVANGYRKIWEAGDSFKGLGGFAVMPPADNSPLCNPISAKEALRAVWRMDRMGAPGPDGVRRNDLLRWDKKGSKLANLFNAILHKGILPSCLKRSRTTLIPKSSDPAKLGDLSQWRPITIGSVILRAFSGILARRLKEACPVHTQQRGFIESPGCSENLLLMDGLLRMAKKEIRPLAVVFVNFDKAFDSVSHKHIAKVLSRKGVDEWMRRLIQDAYNGCTTVVRTKHGDTDRIHIKVGVKQGDPLSPLLFNLAMDPLLYMLERKGAGFKVGVQSLTALAFADDLVLLSDSWKGMERNLQILEIFSGLTGLKVNPSKCHGFMLDKGQRRYTINDCEEWQLAGTPIHMVPGHEAVAYLGVQISPAKARAELKPSQKVEILRTYALPRLIYMADHGKACGSLLSGCDRDIRAAVKGWLHLEPHTTDGVCYCSFQDGGLGLIKLAAHIPGSNSGGSWPCTTLLMSVQRVCREPHPVRNIWAIWNRVRGIKKSEGNSSPDLNAIDLKEASTVAWR</sequence>
<dbReference type="Gene3D" id="3.30.160.60">
    <property type="entry name" value="Classic Zinc Finger"/>
    <property type="match status" value="1"/>
</dbReference>
<reference evidence="6" key="1">
    <citation type="submission" date="2022-08" db="EMBL/GenBank/DDBJ databases">
        <title>Genome sequencing of akame (Lates japonicus).</title>
        <authorList>
            <person name="Hashiguchi Y."/>
            <person name="Takahashi H."/>
        </authorList>
    </citation>
    <scope>NUCLEOTIDE SEQUENCE</scope>
    <source>
        <strain evidence="6">Kochi</strain>
    </source>
</reference>
<name>A0AAD3NL04_LATJO</name>